<dbReference type="InterPro" id="IPR010920">
    <property type="entry name" value="LSM_dom_sf"/>
</dbReference>
<evidence type="ECO:0000256" key="1">
    <source>
        <dbReference type="ARBA" id="ARBA00004370"/>
    </source>
</evidence>
<feature type="transmembrane region" description="Helical" evidence="6">
    <location>
        <begin position="132"/>
        <end position="153"/>
    </location>
</feature>
<dbReference type="PANTHER" id="PTHR30566">
    <property type="entry name" value="YNAI-RELATED MECHANOSENSITIVE ION CHANNEL"/>
    <property type="match status" value="1"/>
</dbReference>
<feature type="compositionally biased region" description="Basic and acidic residues" evidence="5">
    <location>
        <begin position="354"/>
        <end position="366"/>
    </location>
</feature>
<reference evidence="8" key="1">
    <citation type="submission" date="2024-06" db="EMBL/GenBank/DDBJ databases">
        <title>The genome sequences of Kitasatospora sp. strain HUAS MG31.</title>
        <authorList>
            <person name="Mo P."/>
        </authorList>
    </citation>
    <scope>NUCLEOTIDE SEQUENCE</scope>
    <source>
        <strain evidence="8">HUAS MG31</strain>
    </source>
</reference>
<name>A0AAU8K4L3_9ACTN</name>
<organism evidence="8">
    <name type="scientific">Kitasatospora camelliae</name>
    <dbReference type="NCBI Taxonomy" id="3156397"/>
    <lineage>
        <taxon>Bacteria</taxon>
        <taxon>Bacillati</taxon>
        <taxon>Actinomycetota</taxon>
        <taxon>Actinomycetes</taxon>
        <taxon>Kitasatosporales</taxon>
        <taxon>Streptomycetaceae</taxon>
        <taxon>Kitasatospora</taxon>
    </lineage>
</organism>
<evidence type="ECO:0000256" key="3">
    <source>
        <dbReference type="ARBA" id="ARBA00022989"/>
    </source>
</evidence>
<dbReference type="GO" id="GO:0055085">
    <property type="term" value="P:transmembrane transport"/>
    <property type="evidence" value="ECO:0007669"/>
    <property type="project" value="InterPro"/>
</dbReference>
<feature type="transmembrane region" description="Helical" evidence="6">
    <location>
        <begin position="85"/>
        <end position="105"/>
    </location>
</feature>
<sequence length="366" mass="39406">MSWWAVLWPLLAVGGVAVGLLLVDRTVDRAVRRVGPRLSGGPVSGEMLRRCRMPALGTLAVLLLSAVEPGLGLPAGLRPPVRHGLLLAGLASGAWLLSRAVALLIDASTTRYATESRRDPARIRRVRTQTGMLRRLSGALIAVLALATALMTFPAVRSVGASLLASAGLLGLVAGIAAQSALSNVFAGLQLAFGDMVRLGDEVVVAGEWGTVEEITLTTVVVATWDQRRIVMPVSYFVGKPFENWSRRDPGITGTALLHLDHRTPVDELRAEFDRVLKEAVWWDGRGSALQVVDTTPSTIVVRALMTARNASDAFELRCRVRERLIRYLCERHPQALPRIGVSEAPDGTGGGRSVRERSVLDEEVA</sequence>
<keyword evidence="3 6" id="KW-1133">Transmembrane helix</keyword>
<dbReference type="InterPro" id="IPR006685">
    <property type="entry name" value="MscS_channel_2nd"/>
</dbReference>
<accession>A0AAU8K4L3</accession>
<keyword evidence="4 6" id="KW-0472">Membrane</keyword>
<dbReference type="Gene3D" id="2.30.30.60">
    <property type="match status" value="1"/>
</dbReference>
<feature type="domain" description="Mechanosensitive ion channel MscS" evidence="7">
    <location>
        <begin position="182"/>
        <end position="247"/>
    </location>
</feature>
<evidence type="ECO:0000256" key="5">
    <source>
        <dbReference type="SAM" id="MobiDB-lite"/>
    </source>
</evidence>
<evidence type="ECO:0000256" key="4">
    <source>
        <dbReference type="ARBA" id="ARBA00023136"/>
    </source>
</evidence>
<feature type="transmembrane region" description="Helical" evidence="6">
    <location>
        <begin position="55"/>
        <end position="73"/>
    </location>
</feature>
<feature type="transmembrane region" description="Helical" evidence="6">
    <location>
        <begin position="6"/>
        <end position="23"/>
    </location>
</feature>
<evidence type="ECO:0000259" key="7">
    <source>
        <dbReference type="Pfam" id="PF00924"/>
    </source>
</evidence>
<dbReference type="KEGG" id="kcm:ABWK59_31890"/>
<dbReference type="Pfam" id="PF00924">
    <property type="entry name" value="MS_channel_2nd"/>
    <property type="match status" value="1"/>
</dbReference>
<protein>
    <submittedName>
        <fullName evidence="8">Mechanosensitive ion channel domain-containing protein</fullName>
    </submittedName>
</protein>
<comment type="subcellular location">
    <subcellularLocation>
        <location evidence="1">Membrane</location>
    </subcellularLocation>
</comment>
<dbReference type="SUPFAM" id="SSF50182">
    <property type="entry name" value="Sm-like ribonucleoproteins"/>
    <property type="match status" value="1"/>
</dbReference>
<feature type="region of interest" description="Disordered" evidence="5">
    <location>
        <begin position="340"/>
        <end position="366"/>
    </location>
</feature>
<dbReference type="Gene3D" id="1.10.287.1260">
    <property type="match status" value="1"/>
</dbReference>
<keyword evidence="2 6" id="KW-0812">Transmembrane</keyword>
<evidence type="ECO:0000256" key="2">
    <source>
        <dbReference type="ARBA" id="ARBA00022692"/>
    </source>
</evidence>
<evidence type="ECO:0000256" key="6">
    <source>
        <dbReference type="SAM" id="Phobius"/>
    </source>
</evidence>
<dbReference type="RefSeq" id="WP_354644134.1">
    <property type="nucleotide sequence ID" value="NZ_CP159872.1"/>
</dbReference>
<dbReference type="InterPro" id="IPR023408">
    <property type="entry name" value="MscS_beta-dom_sf"/>
</dbReference>
<evidence type="ECO:0000313" key="8">
    <source>
        <dbReference type="EMBL" id="XCM83199.1"/>
    </source>
</evidence>
<feature type="transmembrane region" description="Helical" evidence="6">
    <location>
        <begin position="159"/>
        <end position="178"/>
    </location>
</feature>
<dbReference type="EMBL" id="CP159872">
    <property type="protein sequence ID" value="XCM83199.1"/>
    <property type="molecule type" value="Genomic_DNA"/>
</dbReference>
<dbReference type="PANTHER" id="PTHR30566:SF25">
    <property type="entry name" value="INNER MEMBRANE PROTEIN"/>
    <property type="match status" value="1"/>
</dbReference>
<gene>
    <name evidence="8" type="ORF">ABWK59_31890</name>
</gene>
<dbReference type="AlphaFoldDB" id="A0AAU8K4L3"/>
<proteinExistence type="predicted"/>
<dbReference type="GO" id="GO:0016020">
    <property type="term" value="C:membrane"/>
    <property type="evidence" value="ECO:0007669"/>
    <property type="project" value="UniProtKB-SubCell"/>
</dbReference>